<dbReference type="PROSITE" id="PS50887">
    <property type="entry name" value="GGDEF"/>
    <property type="match status" value="1"/>
</dbReference>
<comment type="catalytic activity">
    <reaction evidence="2">
        <text>2 GTP = 3',3'-c-di-GMP + 2 diphosphate</text>
        <dbReference type="Rhea" id="RHEA:24898"/>
        <dbReference type="ChEBI" id="CHEBI:33019"/>
        <dbReference type="ChEBI" id="CHEBI:37565"/>
        <dbReference type="ChEBI" id="CHEBI:58805"/>
        <dbReference type="EC" id="2.7.7.65"/>
    </reaction>
</comment>
<dbReference type="InterPro" id="IPR000160">
    <property type="entry name" value="GGDEF_dom"/>
</dbReference>
<dbReference type="EMBL" id="LN554846">
    <property type="protein sequence ID" value="CED71496.1"/>
    <property type="molecule type" value="Genomic_DNA"/>
</dbReference>
<dbReference type="NCBIfam" id="TIGR00254">
    <property type="entry name" value="GGDEF"/>
    <property type="match status" value="1"/>
</dbReference>
<evidence type="ECO:0000256" key="1">
    <source>
        <dbReference type="ARBA" id="ARBA00012528"/>
    </source>
</evidence>
<dbReference type="Gene3D" id="3.30.70.270">
    <property type="match status" value="1"/>
</dbReference>
<evidence type="ECO:0000256" key="2">
    <source>
        <dbReference type="ARBA" id="ARBA00034247"/>
    </source>
</evidence>
<dbReference type="HOGENOM" id="CLU_560128_0_0_6"/>
<organism evidence="5 6">
    <name type="scientific">Aliivibrio wodanis</name>
    <dbReference type="NCBI Taxonomy" id="80852"/>
    <lineage>
        <taxon>Bacteria</taxon>
        <taxon>Pseudomonadati</taxon>
        <taxon>Pseudomonadota</taxon>
        <taxon>Gammaproteobacteria</taxon>
        <taxon>Vibrionales</taxon>
        <taxon>Vibrionaceae</taxon>
        <taxon>Aliivibrio</taxon>
    </lineage>
</organism>
<dbReference type="SMART" id="SM00267">
    <property type="entry name" value="GGDEF"/>
    <property type="match status" value="1"/>
</dbReference>
<dbReference type="SUPFAM" id="SSF55073">
    <property type="entry name" value="Nucleotide cyclase"/>
    <property type="match status" value="1"/>
</dbReference>
<dbReference type="PATRIC" id="fig|80852.17.peg.1463"/>
<reference evidence="6" key="1">
    <citation type="submission" date="2014-09" db="EMBL/GenBank/DDBJ databases">
        <authorList>
            <person name="Hjerde E."/>
        </authorList>
    </citation>
    <scope>NUCLEOTIDE SEQUENCE [LARGE SCALE GENOMIC DNA]</scope>
    <source>
        <strain evidence="6">06/09/139</strain>
    </source>
</reference>
<keyword evidence="3" id="KW-0472">Membrane</keyword>
<dbReference type="KEGG" id="awd:AWOD_I_1421"/>
<dbReference type="Proteomes" id="UP000032427">
    <property type="component" value="Chromosome 1"/>
</dbReference>
<protein>
    <recommendedName>
        <fullName evidence="1">diguanylate cyclase</fullName>
        <ecNumber evidence="1">2.7.7.65</ecNumber>
    </recommendedName>
</protein>
<dbReference type="OrthoDB" id="5496380at2"/>
<keyword evidence="3" id="KW-1133">Transmembrane helix</keyword>
<dbReference type="Gene3D" id="3.30.450.20">
    <property type="entry name" value="PAS domain"/>
    <property type="match status" value="2"/>
</dbReference>
<gene>
    <name evidence="5" type="ORF">AWOD_I_1421</name>
</gene>
<dbReference type="InterPro" id="IPR050469">
    <property type="entry name" value="Diguanylate_Cyclase"/>
</dbReference>
<dbReference type="PANTHER" id="PTHR45138:SF9">
    <property type="entry name" value="DIGUANYLATE CYCLASE DGCM-RELATED"/>
    <property type="match status" value="1"/>
</dbReference>
<dbReference type="GO" id="GO:0043709">
    <property type="term" value="P:cell adhesion involved in single-species biofilm formation"/>
    <property type="evidence" value="ECO:0007669"/>
    <property type="project" value="TreeGrafter"/>
</dbReference>
<dbReference type="CDD" id="cd18774">
    <property type="entry name" value="PDC2_HK_sensor"/>
    <property type="match status" value="1"/>
</dbReference>
<dbReference type="InterPro" id="IPR043128">
    <property type="entry name" value="Rev_trsase/Diguanyl_cyclase"/>
</dbReference>
<dbReference type="PANTHER" id="PTHR45138">
    <property type="entry name" value="REGULATORY COMPONENTS OF SENSORY TRANSDUCTION SYSTEM"/>
    <property type="match status" value="1"/>
</dbReference>
<evidence type="ECO:0000313" key="6">
    <source>
        <dbReference type="Proteomes" id="UP000032427"/>
    </source>
</evidence>
<dbReference type="AlphaFoldDB" id="A0A090IL72"/>
<dbReference type="InterPro" id="IPR029787">
    <property type="entry name" value="Nucleotide_cyclase"/>
</dbReference>
<dbReference type="GeneID" id="28540979"/>
<keyword evidence="3" id="KW-0812">Transmembrane</keyword>
<keyword evidence="6" id="KW-1185">Reference proteome</keyword>
<dbReference type="GO" id="GO:0005886">
    <property type="term" value="C:plasma membrane"/>
    <property type="evidence" value="ECO:0007669"/>
    <property type="project" value="TreeGrafter"/>
</dbReference>
<accession>A0A090IL72</accession>
<evidence type="ECO:0000259" key="4">
    <source>
        <dbReference type="PROSITE" id="PS50887"/>
    </source>
</evidence>
<dbReference type="InterPro" id="IPR004010">
    <property type="entry name" value="Double_Cache_2"/>
</dbReference>
<dbReference type="CDD" id="cd01949">
    <property type="entry name" value="GGDEF"/>
    <property type="match status" value="1"/>
</dbReference>
<name>A0A090IL72_9GAMM</name>
<proteinExistence type="predicted"/>
<feature type="transmembrane region" description="Helical" evidence="3">
    <location>
        <begin position="324"/>
        <end position="346"/>
    </location>
</feature>
<sequence length="517" mass="59242">MPQSRFQRFLFLQPIIILLLVGMAIISLAFSAQSFRSVEKTIRTSSFQAFNNSIEASYDIVDTALNESIKRYLKGIVVTSTKFITQIQSSDSLSQEQKSSLIQGYINSSKIGDTGYPYILSSKGELIYHPIFQGRNVGQYLHIKEQIKNNDHFVEYLWTNPGEKKPRKKITYSIYIEEFDFIVSASAYKDELIHFINKDILKDKLKKYQYGDTGYVYVIDLDGDLILHPTYEGNNVRDLIGSHADGLLNKIKHAANQYNLQMNQVPNSSVISVRSTDVESYSYQITLDDISYQKDVLFIYYPYLDWAIVSGISRDELNRPTNTLLYSLIALIVSLSTIILTLLLLLNHRHKRLVNVLNRDYLTGLYNRRIFHDKVVPLISTDNGVNAFVPYSIVLLDIDFFKHINDTYGHLIGDKIIAIVGKAISQHSNILSARYGGEEFIFFIRESDPKKVIEFTEMVRHQIDNYNTLHEKITLSAGITTISKPNILLDDVIEQADKALYHSKNTGRDKITHYQDI</sequence>
<dbReference type="Pfam" id="PF08269">
    <property type="entry name" value="dCache_2"/>
    <property type="match status" value="1"/>
</dbReference>
<dbReference type="GO" id="GO:0052621">
    <property type="term" value="F:diguanylate cyclase activity"/>
    <property type="evidence" value="ECO:0007669"/>
    <property type="project" value="UniProtKB-EC"/>
</dbReference>
<evidence type="ECO:0000313" key="5">
    <source>
        <dbReference type="EMBL" id="CED71496.1"/>
    </source>
</evidence>
<dbReference type="Pfam" id="PF00990">
    <property type="entry name" value="GGDEF"/>
    <property type="match status" value="1"/>
</dbReference>
<evidence type="ECO:0000256" key="3">
    <source>
        <dbReference type="SAM" id="Phobius"/>
    </source>
</evidence>
<dbReference type="EC" id="2.7.7.65" evidence="1"/>
<feature type="domain" description="GGDEF" evidence="4">
    <location>
        <begin position="389"/>
        <end position="516"/>
    </location>
</feature>
<dbReference type="GO" id="GO:1902201">
    <property type="term" value="P:negative regulation of bacterial-type flagellum-dependent cell motility"/>
    <property type="evidence" value="ECO:0007669"/>
    <property type="project" value="TreeGrafter"/>
</dbReference>
<dbReference type="STRING" id="80852.AWOD_I_1421"/>